<gene>
    <name evidence="1" type="ORF">P7K49_030550</name>
</gene>
<sequence length="64" mass="7153">MAREARRETRTICYHRGQKGKEVWLCEGTLLPLGETAGYANNDLEGQAGERLEILDPGEGLELH</sequence>
<name>A0ABQ9U378_SAGOE</name>
<proteinExistence type="predicted"/>
<evidence type="ECO:0000313" key="2">
    <source>
        <dbReference type="Proteomes" id="UP001266305"/>
    </source>
</evidence>
<accession>A0ABQ9U378</accession>
<evidence type="ECO:0000313" key="1">
    <source>
        <dbReference type="EMBL" id="KAK2091266.1"/>
    </source>
</evidence>
<reference evidence="1 2" key="1">
    <citation type="submission" date="2023-05" db="EMBL/GenBank/DDBJ databases">
        <title>B98-5 Cell Line De Novo Hybrid Assembly: An Optical Mapping Approach.</title>
        <authorList>
            <person name="Kananen K."/>
            <person name="Auerbach J.A."/>
            <person name="Kautto E."/>
            <person name="Blachly J.S."/>
        </authorList>
    </citation>
    <scope>NUCLEOTIDE SEQUENCE [LARGE SCALE GENOMIC DNA]</scope>
    <source>
        <strain evidence="1">B95-8</strain>
        <tissue evidence="1">Cell line</tissue>
    </source>
</reference>
<protein>
    <submittedName>
        <fullName evidence="1">Uncharacterized protein</fullName>
    </submittedName>
</protein>
<dbReference type="Proteomes" id="UP001266305">
    <property type="component" value="Unassembled WGS sequence"/>
</dbReference>
<organism evidence="1 2">
    <name type="scientific">Saguinus oedipus</name>
    <name type="common">Cotton-top tamarin</name>
    <name type="synonym">Oedipomidas oedipus</name>
    <dbReference type="NCBI Taxonomy" id="9490"/>
    <lineage>
        <taxon>Eukaryota</taxon>
        <taxon>Metazoa</taxon>
        <taxon>Chordata</taxon>
        <taxon>Craniata</taxon>
        <taxon>Vertebrata</taxon>
        <taxon>Euteleostomi</taxon>
        <taxon>Mammalia</taxon>
        <taxon>Eutheria</taxon>
        <taxon>Euarchontoglires</taxon>
        <taxon>Primates</taxon>
        <taxon>Haplorrhini</taxon>
        <taxon>Platyrrhini</taxon>
        <taxon>Cebidae</taxon>
        <taxon>Callitrichinae</taxon>
        <taxon>Saguinus</taxon>
    </lineage>
</organism>
<dbReference type="EMBL" id="JASSZA010000016">
    <property type="protein sequence ID" value="KAK2091266.1"/>
    <property type="molecule type" value="Genomic_DNA"/>
</dbReference>
<comment type="caution">
    <text evidence="1">The sequence shown here is derived from an EMBL/GenBank/DDBJ whole genome shotgun (WGS) entry which is preliminary data.</text>
</comment>
<keyword evidence="2" id="KW-1185">Reference proteome</keyword>